<feature type="active site" description="Proton donor" evidence="4">
    <location>
        <position position="176"/>
    </location>
</feature>
<accession>A0A1I2ME01</accession>
<evidence type="ECO:0000256" key="4">
    <source>
        <dbReference type="PIRSR" id="PIRSR606710-1"/>
    </source>
</evidence>
<evidence type="ECO:0000256" key="2">
    <source>
        <dbReference type="ARBA" id="ARBA00022801"/>
    </source>
</evidence>
<feature type="site" description="Important for catalytic activity, responsible for pKa modulation of the active site Glu and correct orientation of both the proton donor and substrate" evidence="5">
    <location>
        <position position="121"/>
    </location>
</feature>
<dbReference type="PANTHER" id="PTHR42812:SF12">
    <property type="entry name" value="BETA-XYLOSIDASE-RELATED"/>
    <property type="match status" value="1"/>
</dbReference>
<dbReference type="InterPro" id="IPR041542">
    <property type="entry name" value="GH43_C2"/>
</dbReference>
<proteinExistence type="inferred from homology"/>
<dbReference type="Pfam" id="PF17851">
    <property type="entry name" value="GH43_C2"/>
    <property type="match status" value="1"/>
</dbReference>
<gene>
    <name evidence="8" type="ORF">SAMN05216574_13032</name>
</gene>
<feature type="domain" description="Beta-xylosidase C-terminal Concanavalin A-like" evidence="7">
    <location>
        <begin position="338"/>
        <end position="470"/>
    </location>
</feature>
<evidence type="ECO:0000256" key="1">
    <source>
        <dbReference type="ARBA" id="ARBA00009865"/>
    </source>
</evidence>
<dbReference type="SUPFAM" id="SSF75005">
    <property type="entry name" value="Arabinanase/levansucrase/invertase"/>
    <property type="match status" value="1"/>
</dbReference>
<dbReference type="Proteomes" id="UP000198589">
    <property type="component" value="Unassembled WGS sequence"/>
</dbReference>
<comment type="similarity">
    <text evidence="1 6">Belongs to the glycosyl hydrolase 43 family.</text>
</comment>
<name>A0A1I2ME01_9ACTN</name>
<protein>
    <submittedName>
        <fullName evidence="8">Beta-xylosidase</fullName>
    </submittedName>
</protein>
<evidence type="ECO:0000256" key="3">
    <source>
        <dbReference type="ARBA" id="ARBA00023295"/>
    </source>
</evidence>
<dbReference type="InterPro" id="IPR023296">
    <property type="entry name" value="Glyco_hydro_beta-prop_sf"/>
</dbReference>
<dbReference type="AlphaFoldDB" id="A0A1I2ME01"/>
<dbReference type="EMBL" id="FOND01000030">
    <property type="protein sequence ID" value="SFF87431.1"/>
    <property type="molecule type" value="Genomic_DNA"/>
</dbReference>
<feature type="active site" description="Proton acceptor" evidence="4">
    <location>
        <position position="13"/>
    </location>
</feature>
<keyword evidence="9" id="KW-1185">Reference proteome</keyword>
<evidence type="ECO:0000313" key="8">
    <source>
        <dbReference type="EMBL" id="SFF87431.1"/>
    </source>
</evidence>
<evidence type="ECO:0000313" key="9">
    <source>
        <dbReference type="Proteomes" id="UP000198589"/>
    </source>
</evidence>
<keyword evidence="3 6" id="KW-0326">Glycosidase</keyword>
<sequence length="500" mass="53632">MTQRPVIPGFHPDPSICRVDDTYYLVTSSFEYAPGVPIFRSTDLRSWEQIGNVLDRPSQLDVSSAGPSGGIFAPTLRHHDGRFWLITTNWSDEGGQLIVWADDPAGPWSEPVRIPSAIGIDPDLAWDDDGTCLMSYAGFGPKGGEGIVQSAIDPLTGEVLTERRWLWSGTGGKFPEGPHLYRIGEEWYLLVAEGGTEKGHAVTIARGPSPQGPFEGNPANPILTHRSTDLPVQSTGHSDLVQRPDGSWALVYHGVRTRGSSPEWHVLGRETFADDVVWEDGWPVLAGHVEPSTAPDAAVREELTGTVLPPTWVAASRFPSEVVDPADDGWCVTAAGAQPVFVGRRQEHLFARVRARLDVTGTGGLSVRIDPRHALDLEVVAGTVRAVWAVGDVRHELGRAELGGPAELEVRMLPTEGHEFSTARGPDRVVAGLVRDGDFTELGQVDGRYLSTEVAGGMTGRMVGICCTSGSVLVRSFAYEGADDPAVVGGGPAGPRPWAA</sequence>
<dbReference type="RefSeq" id="WP_092203715.1">
    <property type="nucleotide sequence ID" value="NZ_FOND01000030.1"/>
</dbReference>
<organism evidence="8 9">
    <name type="scientific">Blastococcus tunisiensis</name>
    <dbReference type="NCBI Taxonomy" id="1798228"/>
    <lineage>
        <taxon>Bacteria</taxon>
        <taxon>Bacillati</taxon>
        <taxon>Actinomycetota</taxon>
        <taxon>Actinomycetes</taxon>
        <taxon>Geodermatophilales</taxon>
        <taxon>Geodermatophilaceae</taxon>
        <taxon>Blastococcus</taxon>
    </lineage>
</organism>
<dbReference type="GO" id="GO:0004553">
    <property type="term" value="F:hydrolase activity, hydrolyzing O-glycosyl compounds"/>
    <property type="evidence" value="ECO:0007669"/>
    <property type="project" value="InterPro"/>
</dbReference>
<dbReference type="InterPro" id="IPR051795">
    <property type="entry name" value="Glycosyl_Hydrlase_43"/>
</dbReference>
<dbReference type="Gene3D" id="2.115.10.20">
    <property type="entry name" value="Glycosyl hydrolase domain, family 43"/>
    <property type="match status" value="1"/>
</dbReference>
<dbReference type="STRING" id="1798228.SAMN05216574_13032"/>
<dbReference type="OrthoDB" id="9801455at2"/>
<dbReference type="InterPro" id="IPR006710">
    <property type="entry name" value="Glyco_hydro_43"/>
</dbReference>
<dbReference type="InterPro" id="IPR013320">
    <property type="entry name" value="ConA-like_dom_sf"/>
</dbReference>
<dbReference type="GO" id="GO:0005975">
    <property type="term" value="P:carbohydrate metabolic process"/>
    <property type="evidence" value="ECO:0007669"/>
    <property type="project" value="InterPro"/>
</dbReference>
<keyword evidence="2 6" id="KW-0378">Hydrolase</keyword>
<dbReference type="SUPFAM" id="SSF49899">
    <property type="entry name" value="Concanavalin A-like lectins/glucanases"/>
    <property type="match status" value="1"/>
</dbReference>
<dbReference type="CDD" id="cd18617">
    <property type="entry name" value="GH43_XynB-like"/>
    <property type="match status" value="1"/>
</dbReference>
<evidence type="ECO:0000256" key="6">
    <source>
        <dbReference type="RuleBase" id="RU361187"/>
    </source>
</evidence>
<evidence type="ECO:0000256" key="5">
    <source>
        <dbReference type="PIRSR" id="PIRSR606710-2"/>
    </source>
</evidence>
<dbReference type="Pfam" id="PF04616">
    <property type="entry name" value="Glyco_hydro_43"/>
    <property type="match status" value="1"/>
</dbReference>
<dbReference type="Gene3D" id="2.60.120.200">
    <property type="match status" value="1"/>
</dbReference>
<reference evidence="9" key="1">
    <citation type="submission" date="2016-10" db="EMBL/GenBank/DDBJ databases">
        <authorList>
            <person name="Varghese N."/>
            <person name="Submissions S."/>
        </authorList>
    </citation>
    <scope>NUCLEOTIDE SEQUENCE [LARGE SCALE GENOMIC DNA]</scope>
    <source>
        <strain evidence="9">DSM 46838</strain>
    </source>
</reference>
<dbReference type="PANTHER" id="PTHR42812">
    <property type="entry name" value="BETA-XYLOSIDASE"/>
    <property type="match status" value="1"/>
</dbReference>
<evidence type="ECO:0000259" key="7">
    <source>
        <dbReference type="Pfam" id="PF17851"/>
    </source>
</evidence>